<dbReference type="EMBL" id="RYZW01000064">
    <property type="protein sequence ID" value="TDZ53957.1"/>
    <property type="molecule type" value="Genomic_DNA"/>
</dbReference>
<dbReference type="Proteomes" id="UP000295703">
    <property type="component" value="Unassembled WGS sequence"/>
</dbReference>
<organism evidence="3 4">
    <name type="scientific">Colletotrichum trifolii</name>
    <dbReference type="NCBI Taxonomy" id="5466"/>
    <lineage>
        <taxon>Eukaryota</taxon>
        <taxon>Fungi</taxon>
        <taxon>Dikarya</taxon>
        <taxon>Ascomycota</taxon>
        <taxon>Pezizomycotina</taxon>
        <taxon>Sordariomycetes</taxon>
        <taxon>Hypocreomycetidae</taxon>
        <taxon>Glomerellales</taxon>
        <taxon>Glomerellaceae</taxon>
        <taxon>Colletotrichum</taxon>
        <taxon>Colletotrichum orbiculare species complex</taxon>
    </lineage>
</organism>
<sequence>MRIASQPLVQLPLVLLCLAGLTASRVVNREDPPLLPPEPDEPVAAQATITSPNGTAHAPAAATPPIPITVKLFASSPGVRTCRSGSRLVNMVLPPNASSDPTFTTAGGQCYNLPGTAQCGIFMANKADGCEAKLFRGERCAHFVNLAVFLNEARPVGGYFTSMSIKCGVKSVEPPPLNLGGLGAQTHKPAKGKDARGARTVDSAMGTVGEG</sequence>
<evidence type="ECO:0000313" key="4">
    <source>
        <dbReference type="Proteomes" id="UP000295703"/>
    </source>
</evidence>
<feature type="chain" id="PRO_5020270179" description="Sulfate permease ii" evidence="2">
    <location>
        <begin position="25"/>
        <end position="211"/>
    </location>
</feature>
<evidence type="ECO:0000256" key="2">
    <source>
        <dbReference type="SAM" id="SignalP"/>
    </source>
</evidence>
<proteinExistence type="predicted"/>
<keyword evidence="4" id="KW-1185">Reference proteome</keyword>
<gene>
    <name evidence="3" type="ORF">CTRI78_v006665</name>
</gene>
<evidence type="ECO:0000256" key="1">
    <source>
        <dbReference type="SAM" id="MobiDB-lite"/>
    </source>
</evidence>
<feature type="region of interest" description="Disordered" evidence="1">
    <location>
        <begin position="181"/>
        <end position="211"/>
    </location>
</feature>
<comment type="caution">
    <text evidence="3">The sequence shown here is derived from an EMBL/GenBank/DDBJ whole genome shotgun (WGS) entry which is preliminary data.</text>
</comment>
<name>A0A4R8RN23_COLTR</name>
<evidence type="ECO:0008006" key="5">
    <source>
        <dbReference type="Google" id="ProtNLM"/>
    </source>
</evidence>
<accession>A0A4R8RN23</accession>
<keyword evidence="2" id="KW-0732">Signal</keyword>
<feature type="signal peptide" evidence="2">
    <location>
        <begin position="1"/>
        <end position="24"/>
    </location>
</feature>
<dbReference type="AlphaFoldDB" id="A0A4R8RN23"/>
<evidence type="ECO:0000313" key="3">
    <source>
        <dbReference type="EMBL" id="TDZ53957.1"/>
    </source>
</evidence>
<protein>
    <recommendedName>
        <fullName evidence="5">Sulfate permease ii</fullName>
    </recommendedName>
</protein>
<reference evidence="3 4" key="1">
    <citation type="submission" date="2018-12" db="EMBL/GenBank/DDBJ databases">
        <title>Genome sequence and assembly of Colletotrichum trifolii.</title>
        <authorList>
            <person name="Gan P."/>
            <person name="Shirasu K."/>
        </authorList>
    </citation>
    <scope>NUCLEOTIDE SEQUENCE [LARGE SCALE GENOMIC DNA]</scope>
    <source>
        <strain evidence="3 4">543-2</strain>
    </source>
</reference>